<keyword evidence="1" id="KW-1133">Transmembrane helix</keyword>
<proteinExistence type="predicted"/>
<feature type="domain" description="Bulb-type lectin" evidence="2">
    <location>
        <begin position="32"/>
        <end position="148"/>
    </location>
</feature>
<dbReference type="SUPFAM" id="SSF51110">
    <property type="entry name" value="alpha-D-mannose-specific plant lectins"/>
    <property type="match status" value="1"/>
</dbReference>
<dbReference type="PROSITE" id="PS50927">
    <property type="entry name" value="BULB_LECTIN"/>
    <property type="match status" value="1"/>
</dbReference>
<keyword evidence="1" id="KW-0812">Transmembrane</keyword>
<evidence type="ECO:0000259" key="2">
    <source>
        <dbReference type="PROSITE" id="PS50927"/>
    </source>
</evidence>
<feature type="transmembrane region" description="Helical" evidence="1">
    <location>
        <begin position="206"/>
        <end position="223"/>
    </location>
</feature>
<accession>A0A6C0F4T2</accession>
<name>A0A6C0F4T2_9ZZZZ</name>
<dbReference type="AlphaFoldDB" id="A0A6C0F4T2"/>
<dbReference type="Gene3D" id="2.90.10.10">
    <property type="entry name" value="Bulb-type lectin domain"/>
    <property type="match status" value="1"/>
</dbReference>
<dbReference type="InterPro" id="IPR036426">
    <property type="entry name" value="Bulb-type_lectin_dom_sf"/>
</dbReference>
<reference evidence="3" key="1">
    <citation type="journal article" date="2020" name="Nature">
        <title>Giant virus diversity and host interactions through global metagenomics.</title>
        <authorList>
            <person name="Schulz F."/>
            <person name="Roux S."/>
            <person name="Paez-Espino D."/>
            <person name="Jungbluth S."/>
            <person name="Walsh D.A."/>
            <person name="Denef V.J."/>
            <person name="McMahon K.D."/>
            <person name="Konstantinidis K.T."/>
            <person name="Eloe-Fadrosh E.A."/>
            <person name="Kyrpides N.C."/>
            <person name="Woyke T."/>
        </authorList>
    </citation>
    <scope>NUCLEOTIDE SEQUENCE</scope>
    <source>
        <strain evidence="3">GVMAG-M-3300009180-1</strain>
    </source>
</reference>
<protein>
    <recommendedName>
        <fullName evidence="2">Bulb-type lectin domain-containing protein</fullName>
    </recommendedName>
</protein>
<dbReference type="InterPro" id="IPR001480">
    <property type="entry name" value="Bulb-type_lectin_dom"/>
</dbReference>
<feature type="transmembrane region" description="Helical" evidence="1">
    <location>
        <begin position="6"/>
        <end position="23"/>
    </location>
</feature>
<organism evidence="3">
    <name type="scientific">viral metagenome</name>
    <dbReference type="NCBI Taxonomy" id="1070528"/>
    <lineage>
        <taxon>unclassified sequences</taxon>
        <taxon>metagenomes</taxon>
        <taxon>organismal metagenomes</taxon>
    </lineage>
</organism>
<evidence type="ECO:0000313" key="3">
    <source>
        <dbReference type="EMBL" id="QHT35080.1"/>
    </source>
</evidence>
<keyword evidence="1" id="KW-0472">Membrane</keyword>
<evidence type="ECO:0000256" key="1">
    <source>
        <dbReference type="SAM" id="Phobius"/>
    </source>
</evidence>
<dbReference type="EMBL" id="MN739012">
    <property type="protein sequence ID" value="QHT35080.1"/>
    <property type="molecule type" value="Genomic_DNA"/>
</dbReference>
<sequence length="224" mass="25091">MRIFSNEQIIILLFVIISLLIVLRRNKSEGMQDSIAEDGSISSGDGITSKNGQHRLEFGVNGGLKIISMSESDGKVETKWLYNPGTKFVVNPKMKFNEGNLSILNDKDETQWSNGLKFGGTGCKLIMDDDGILKVRNASNVVVWQFPKPSIKKEGMAKVSDYYVTFKSDYDANIKTKRDDLNGKVDTLKRLPDQSNLQRDASTMRFILWVTLASSMAFFLLFGS</sequence>